<organism evidence="2 3">
    <name type="scientific">Shewanella algidipiscicola</name>
    <dbReference type="NCBI Taxonomy" id="614070"/>
    <lineage>
        <taxon>Bacteria</taxon>
        <taxon>Pseudomonadati</taxon>
        <taxon>Pseudomonadota</taxon>
        <taxon>Gammaproteobacteria</taxon>
        <taxon>Alteromonadales</taxon>
        <taxon>Shewanellaceae</taxon>
        <taxon>Shewanella</taxon>
    </lineage>
</organism>
<evidence type="ECO:0000313" key="3">
    <source>
        <dbReference type="Proteomes" id="UP000761574"/>
    </source>
</evidence>
<proteinExistence type="predicted"/>
<accession>A0ABQ4NTC9</accession>
<reference evidence="2 3" key="1">
    <citation type="submission" date="2021-05" db="EMBL/GenBank/DDBJ databases">
        <title>Molecular characterization for Shewanella algae harboring chromosomal blaOXA-55-like strains isolated from clinical and environment sample.</title>
        <authorList>
            <person name="Ohama Y."/>
            <person name="Aoki K."/>
            <person name="Harada S."/>
            <person name="Moriya K."/>
            <person name="Ishii Y."/>
            <person name="Tateda K."/>
        </authorList>
    </citation>
    <scope>NUCLEOTIDE SEQUENCE [LARGE SCALE GENOMIC DNA]</scope>
    <source>
        <strain evidence="2 3">LMG 23746</strain>
    </source>
</reference>
<keyword evidence="3" id="KW-1185">Reference proteome</keyword>
<comment type="caution">
    <text evidence="2">The sequence shown here is derived from an EMBL/GenBank/DDBJ whole genome shotgun (WGS) entry which is preliminary data.</text>
</comment>
<gene>
    <name evidence="2" type="ORF">TUM4630_35010</name>
</gene>
<dbReference type="RefSeq" id="WP_110456999.1">
    <property type="nucleotide sequence ID" value="NZ_BPFB01000073.1"/>
</dbReference>
<dbReference type="EMBL" id="BPFB01000073">
    <property type="protein sequence ID" value="GIU02747.1"/>
    <property type="molecule type" value="Genomic_DNA"/>
</dbReference>
<dbReference type="Proteomes" id="UP000761574">
    <property type="component" value="Unassembled WGS sequence"/>
</dbReference>
<feature type="coiled-coil region" evidence="1">
    <location>
        <begin position="28"/>
        <end position="77"/>
    </location>
</feature>
<keyword evidence="1" id="KW-0175">Coiled coil</keyword>
<name>A0ABQ4NTC9_9GAMM</name>
<evidence type="ECO:0000313" key="2">
    <source>
        <dbReference type="EMBL" id="GIU02747.1"/>
    </source>
</evidence>
<evidence type="ECO:0000256" key="1">
    <source>
        <dbReference type="SAM" id="Coils"/>
    </source>
</evidence>
<sequence>MRGWIILGAGAGLLYYLATETNKLDEPMAQADALMQKAERKLDSMTGTKIIKVDNHLSQLKAEIANRLNKAEQAALEDIFESEQSVMAYKQQYCGDNASRFTILSRDNQLFICDKLR</sequence>
<protein>
    <submittedName>
        <fullName evidence="2">Uncharacterized protein</fullName>
    </submittedName>
</protein>